<dbReference type="PANTHER" id="PTHR43737:SF1">
    <property type="entry name" value="DUF1501 DOMAIN-CONTAINING PROTEIN"/>
    <property type="match status" value="1"/>
</dbReference>
<proteinExistence type="predicted"/>
<dbReference type="InterPro" id="IPR006311">
    <property type="entry name" value="TAT_signal"/>
</dbReference>
<evidence type="ECO:0000313" key="3">
    <source>
        <dbReference type="Proteomes" id="UP000593765"/>
    </source>
</evidence>
<evidence type="ECO:0000313" key="2">
    <source>
        <dbReference type="EMBL" id="QOV88283.1"/>
    </source>
</evidence>
<dbReference type="AlphaFoldDB" id="A0A7M2WS63"/>
<dbReference type="Gene3D" id="3.40.720.10">
    <property type="entry name" value="Alkaline Phosphatase, subunit A"/>
    <property type="match status" value="1"/>
</dbReference>
<evidence type="ECO:0000256" key="1">
    <source>
        <dbReference type="SAM" id="MobiDB-lite"/>
    </source>
</evidence>
<organism evidence="2 3">
    <name type="scientific">Humisphaera borealis</name>
    <dbReference type="NCBI Taxonomy" id="2807512"/>
    <lineage>
        <taxon>Bacteria</taxon>
        <taxon>Pseudomonadati</taxon>
        <taxon>Planctomycetota</taxon>
        <taxon>Phycisphaerae</taxon>
        <taxon>Tepidisphaerales</taxon>
        <taxon>Tepidisphaeraceae</taxon>
        <taxon>Humisphaera</taxon>
    </lineage>
</organism>
<dbReference type="KEGG" id="hbs:IPV69_18780"/>
<dbReference type="InterPro" id="IPR017850">
    <property type="entry name" value="Alkaline_phosphatase_core_sf"/>
</dbReference>
<dbReference type="PROSITE" id="PS51318">
    <property type="entry name" value="TAT"/>
    <property type="match status" value="1"/>
</dbReference>
<sequence length="443" mass="47647">MQTPIGRREFLASAAVGTGLSGWLGRLAAAAPDAQRPKSCILLWMAGGPSHIDTFDPKPEAADNVRGEFKAIETLVSGIRISEHFPRFAKLMQHAAILRGMSTLESDHKLATYHLHTGYQNRAGAVAFPSLGAIIARELGKRDVALPNFVTIGRAPQEAIGAGFLGPDHQPLSVNDPIRGLDFVEPAGDKAQFERQLELLQGFDEAFHSHYKSAAGETHRTAISRAVRLMKSQQKQAFDVSREPDAIRESYGPPPAATVRTAGGKMAGGAERPGSFGQACLMARRLVEAGVPFVEVVMGDGVGWDTHRDNFPRVRALSQECDAGMAALVTDLHSRGLLDTTLVVWMGEFGRTPQCTGGGRNHWSRAWSSVLVGGGIKGGQVIGRTDRDGAAVADRPISVPDFLATVCTVLGVDYKRKNHPPGVDRPIPIVDTSKDIHLLKELL</sequence>
<feature type="region of interest" description="Disordered" evidence="1">
    <location>
        <begin position="238"/>
        <end position="257"/>
    </location>
</feature>
<reference evidence="2 3" key="1">
    <citation type="submission" date="2020-10" db="EMBL/GenBank/DDBJ databases">
        <title>Wide distribution of Phycisphaera-like planctomycetes from WD2101 soil group in peatlands and genome analysis of the first cultivated representative.</title>
        <authorList>
            <person name="Dedysh S.N."/>
            <person name="Beletsky A.V."/>
            <person name="Ivanova A."/>
            <person name="Kulichevskaya I.S."/>
            <person name="Suzina N.E."/>
            <person name="Philippov D.A."/>
            <person name="Rakitin A.L."/>
            <person name="Mardanov A.V."/>
            <person name="Ravin N.V."/>
        </authorList>
    </citation>
    <scope>NUCLEOTIDE SEQUENCE [LARGE SCALE GENOMIC DNA]</scope>
    <source>
        <strain evidence="2 3">M1803</strain>
    </source>
</reference>
<dbReference type="Proteomes" id="UP000593765">
    <property type="component" value="Chromosome"/>
</dbReference>
<accession>A0A7M2WS63</accession>
<dbReference type="InterPro" id="IPR010869">
    <property type="entry name" value="DUF1501"/>
</dbReference>
<dbReference type="PANTHER" id="PTHR43737">
    <property type="entry name" value="BLL7424 PROTEIN"/>
    <property type="match status" value="1"/>
</dbReference>
<dbReference type="SUPFAM" id="SSF53649">
    <property type="entry name" value="Alkaline phosphatase-like"/>
    <property type="match status" value="1"/>
</dbReference>
<protein>
    <submittedName>
        <fullName evidence="2">DUF1501 domain-containing protein</fullName>
    </submittedName>
</protein>
<name>A0A7M2WS63_9BACT</name>
<keyword evidence="3" id="KW-1185">Reference proteome</keyword>
<dbReference type="EMBL" id="CP063458">
    <property type="protein sequence ID" value="QOV88283.1"/>
    <property type="molecule type" value="Genomic_DNA"/>
</dbReference>
<dbReference type="Pfam" id="PF07394">
    <property type="entry name" value="DUF1501"/>
    <property type="match status" value="1"/>
</dbReference>
<gene>
    <name evidence="2" type="ORF">IPV69_18780</name>
</gene>
<dbReference type="RefSeq" id="WP_206291258.1">
    <property type="nucleotide sequence ID" value="NZ_CP063458.1"/>
</dbReference>